<accession>A0AAQ0RXZ7</accession>
<dbReference type="AlphaFoldDB" id="A0AAQ0RXZ7"/>
<dbReference type="RefSeq" id="WP_107538969.1">
    <property type="nucleotide sequence ID" value="NZ_QOIS01000002.1"/>
</dbReference>
<protein>
    <submittedName>
        <fullName evidence="1">Uncharacterized protein</fullName>
    </submittedName>
</protein>
<dbReference type="Proteomes" id="UP000285579">
    <property type="component" value="Unassembled WGS sequence"/>
</dbReference>
<dbReference type="EMBL" id="QXUI01000002">
    <property type="protein sequence ID" value="RIM93406.1"/>
    <property type="molecule type" value="Genomic_DNA"/>
</dbReference>
<comment type="caution">
    <text evidence="1">The sequence shown here is derived from an EMBL/GenBank/DDBJ whole genome shotgun (WGS) entry which is preliminary data.</text>
</comment>
<gene>
    <name evidence="1" type="ORF">BU104_03465</name>
</gene>
<sequence>MDNNLTISQRNTLDLSINIVDKIIKDSYDMEIALQEVQNLIADIDTETNEQIIEQIKISQSISSPQRAPEK</sequence>
<name>A0AAQ0RXZ7_STAXY</name>
<reference evidence="1 2" key="1">
    <citation type="journal article" date="2016" name="Front. Microbiol.">
        <title>Comprehensive Phylogenetic Analysis of Bovine Non-aureus Staphylococci Species Based on Whole-Genome Sequencing.</title>
        <authorList>
            <person name="Naushad S."/>
            <person name="Barkema H.W."/>
            <person name="Luby C."/>
            <person name="Condas L.A."/>
            <person name="Nobrega D.B."/>
            <person name="Carson D.A."/>
            <person name="De Buck J."/>
        </authorList>
    </citation>
    <scope>NUCLEOTIDE SEQUENCE [LARGE SCALE GENOMIC DNA]</scope>
    <source>
        <strain evidence="1 2">SNUC 1349</strain>
    </source>
</reference>
<evidence type="ECO:0000313" key="2">
    <source>
        <dbReference type="Proteomes" id="UP000285579"/>
    </source>
</evidence>
<evidence type="ECO:0000313" key="1">
    <source>
        <dbReference type="EMBL" id="RIM93406.1"/>
    </source>
</evidence>
<proteinExistence type="predicted"/>
<organism evidence="1 2">
    <name type="scientific">Staphylococcus xylosus</name>
    <dbReference type="NCBI Taxonomy" id="1288"/>
    <lineage>
        <taxon>Bacteria</taxon>
        <taxon>Bacillati</taxon>
        <taxon>Bacillota</taxon>
        <taxon>Bacilli</taxon>
        <taxon>Bacillales</taxon>
        <taxon>Staphylococcaceae</taxon>
        <taxon>Staphylococcus</taxon>
    </lineage>
</organism>